<comment type="caution">
    <text evidence="1">The sequence shown here is derived from an EMBL/GenBank/DDBJ whole genome shotgun (WGS) entry which is preliminary data.</text>
</comment>
<sequence length="160" mass="17288">MSSKSRVRKHGQSAQSAMSPLLRALTFSRTAHEPVTAAMLLQGYVALDAFRRGQGSRVLHTSLSRHLLVSRELARLGVGEDVLADIESAHAAMVRLDTREHEDGQWTLEDHEYAQLCTALAILDGQLSAASLSEIASAEARMIEGLMRSAQAQPVAEAAV</sequence>
<evidence type="ECO:0008006" key="3">
    <source>
        <dbReference type="Google" id="ProtNLM"/>
    </source>
</evidence>
<evidence type="ECO:0000313" key="2">
    <source>
        <dbReference type="Proteomes" id="UP001629392"/>
    </source>
</evidence>
<dbReference type="EMBL" id="JAQQCL010000013">
    <property type="protein sequence ID" value="MFM0718325.1"/>
    <property type="molecule type" value="Genomic_DNA"/>
</dbReference>
<proteinExistence type="predicted"/>
<dbReference type="Proteomes" id="UP001629392">
    <property type="component" value="Unassembled WGS sequence"/>
</dbReference>
<gene>
    <name evidence="1" type="ORF">PQQ73_18520</name>
</gene>
<dbReference type="RefSeq" id="WP_408154222.1">
    <property type="nucleotide sequence ID" value="NZ_JAQQCL010000013.1"/>
</dbReference>
<protein>
    <recommendedName>
        <fullName evidence="3">Fis family transcriptional regulator</fullName>
    </recommendedName>
</protein>
<evidence type="ECO:0000313" key="1">
    <source>
        <dbReference type="EMBL" id="MFM0718325.1"/>
    </source>
</evidence>
<keyword evidence="2" id="KW-1185">Reference proteome</keyword>
<organism evidence="1 2">
    <name type="scientific">Paraburkholderia strydomiana</name>
    <dbReference type="NCBI Taxonomy" id="1245417"/>
    <lineage>
        <taxon>Bacteria</taxon>
        <taxon>Pseudomonadati</taxon>
        <taxon>Pseudomonadota</taxon>
        <taxon>Betaproteobacteria</taxon>
        <taxon>Burkholderiales</taxon>
        <taxon>Burkholderiaceae</taxon>
        <taxon>Paraburkholderia</taxon>
    </lineage>
</organism>
<name>A0ABW9EH10_9BURK</name>
<accession>A0ABW9EH10</accession>
<reference evidence="1 2" key="1">
    <citation type="journal article" date="2024" name="Chem. Sci.">
        <title>Discovery of megapolipeptins by genome mining of a Burkholderiales bacteria collection.</title>
        <authorList>
            <person name="Paulo B.S."/>
            <person name="Recchia M.J.J."/>
            <person name="Lee S."/>
            <person name="Fergusson C.H."/>
            <person name="Romanowski S.B."/>
            <person name="Hernandez A."/>
            <person name="Krull N."/>
            <person name="Liu D.Y."/>
            <person name="Cavanagh H."/>
            <person name="Bos A."/>
            <person name="Gray C.A."/>
            <person name="Murphy B.T."/>
            <person name="Linington R.G."/>
            <person name="Eustaquio A.S."/>
        </authorList>
    </citation>
    <scope>NUCLEOTIDE SEQUENCE [LARGE SCALE GENOMIC DNA]</scope>
    <source>
        <strain evidence="1 2">RL17-350-BIC-E</strain>
    </source>
</reference>